<dbReference type="RefSeq" id="WP_061802989.1">
    <property type="nucleotide sequence ID" value="NZ_FOXX01000017.1"/>
</dbReference>
<comment type="caution">
    <text evidence="5">The sequence shown here is derived from an EMBL/GenBank/DDBJ whole genome shotgun (WGS) entry which is preliminary data.</text>
</comment>
<keyword evidence="4" id="KW-0720">Serine protease</keyword>
<dbReference type="Pfam" id="PF03575">
    <property type="entry name" value="Peptidase_S51"/>
    <property type="match status" value="1"/>
</dbReference>
<reference evidence="5 6" key="1">
    <citation type="submission" date="2016-10" db="EMBL/GenBank/DDBJ databases">
        <authorList>
            <person name="Varghese N."/>
            <person name="Submissions S."/>
        </authorList>
    </citation>
    <scope>NUCLEOTIDE SEQUENCE [LARGE SCALE GENOMIC DNA]</scope>
    <source>
        <strain evidence="5 6">DSM 13796</strain>
    </source>
</reference>
<evidence type="ECO:0000256" key="2">
    <source>
        <dbReference type="ARBA" id="ARBA00022670"/>
    </source>
</evidence>
<dbReference type="PANTHER" id="PTHR20842:SF0">
    <property type="entry name" value="ALPHA-ASPARTYL DIPEPTIDASE"/>
    <property type="match status" value="1"/>
</dbReference>
<name>A0A1I6BYD7_9BACI</name>
<evidence type="ECO:0000313" key="5">
    <source>
        <dbReference type="EMBL" id="SFQ85950.1"/>
    </source>
</evidence>
<dbReference type="PANTHER" id="PTHR20842">
    <property type="entry name" value="PROTEASE S51 ALPHA-ASPARTYL DIPEPTIDASE"/>
    <property type="match status" value="1"/>
</dbReference>
<keyword evidence="2" id="KW-0645">Protease</keyword>
<dbReference type="GeneID" id="93713037"/>
<comment type="similarity">
    <text evidence="1">Belongs to the peptidase S51 family.</text>
</comment>
<keyword evidence="6" id="KW-1185">Reference proteome</keyword>
<evidence type="ECO:0000256" key="3">
    <source>
        <dbReference type="ARBA" id="ARBA00022801"/>
    </source>
</evidence>
<dbReference type="InterPro" id="IPR005320">
    <property type="entry name" value="Peptidase_S51"/>
</dbReference>
<dbReference type="Proteomes" id="UP000182762">
    <property type="component" value="Unassembled WGS sequence"/>
</dbReference>
<accession>A0A1I6BYD7</accession>
<organism evidence="5 6">
    <name type="scientific">Priestia endophytica DSM 13796</name>
    <dbReference type="NCBI Taxonomy" id="1121089"/>
    <lineage>
        <taxon>Bacteria</taxon>
        <taxon>Bacillati</taxon>
        <taxon>Bacillota</taxon>
        <taxon>Bacilli</taxon>
        <taxon>Bacillales</taxon>
        <taxon>Bacillaceae</taxon>
        <taxon>Priestia</taxon>
    </lineage>
</organism>
<dbReference type="EMBL" id="FOXX01000017">
    <property type="protein sequence ID" value="SFQ85950.1"/>
    <property type="molecule type" value="Genomic_DNA"/>
</dbReference>
<dbReference type="Gene3D" id="3.40.50.880">
    <property type="match status" value="1"/>
</dbReference>
<keyword evidence="3" id="KW-0378">Hydrolase</keyword>
<protein>
    <submittedName>
        <fullName evidence="5">Dipeptidase E</fullName>
    </submittedName>
</protein>
<gene>
    <name evidence="5" type="ORF">SAMN02745910_04504</name>
</gene>
<proteinExistence type="inferred from homology"/>
<dbReference type="SUPFAM" id="SSF52317">
    <property type="entry name" value="Class I glutamine amidotransferase-like"/>
    <property type="match status" value="1"/>
</dbReference>
<dbReference type="InterPro" id="IPR029062">
    <property type="entry name" value="Class_I_gatase-like"/>
</dbReference>
<evidence type="ECO:0000256" key="4">
    <source>
        <dbReference type="ARBA" id="ARBA00022825"/>
    </source>
</evidence>
<sequence>MVKLFLSGGGDAKQTKEIDKEFISQVNLNKPLLYIPIALKGAISYELCFEWINSTLNPLGVQNIVMWTDLSNKSIKDLNPFSAVYIGGGNTFSLLHDIRVSGFDLILREYIKNGLVYGGSAGAIIFGKDINTASYIDINNVNMQDYSGLNLTQGYSIWCHYQEKHDELIKSHVKKTSNPIMALSEEVGVYISHNKLQALGDCPLYVFKKDRLKVVKTKIISGDMLLS</sequence>
<evidence type="ECO:0000256" key="1">
    <source>
        <dbReference type="ARBA" id="ARBA00006534"/>
    </source>
</evidence>
<evidence type="ECO:0000313" key="6">
    <source>
        <dbReference type="Proteomes" id="UP000182762"/>
    </source>
</evidence>